<protein>
    <submittedName>
        <fullName evidence="2">Uncharacterized protein</fullName>
    </submittedName>
</protein>
<reference evidence="2 3" key="1">
    <citation type="journal article" date="2024" name="Nat. Commun.">
        <title>Phylogenomics reveals the evolutionary origins of lichenization in chlorophyte algae.</title>
        <authorList>
            <person name="Puginier C."/>
            <person name="Libourel C."/>
            <person name="Otte J."/>
            <person name="Skaloud P."/>
            <person name="Haon M."/>
            <person name="Grisel S."/>
            <person name="Petersen M."/>
            <person name="Berrin J.G."/>
            <person name="Delaux P.M."/>
            <person name="Dal Grande F."/>
            <person name="Keller J."/>
        </authorList>
    </citation>
    <scope>NUCLEOTIDE SEQUENCE [LARGE SCALE GENOMIC DNA]</scope>
    <source>
        <strain evidence="2 3">SAG 2036</strain>
    </source>
</reference>
<dbReference type="AlphaFoldDB" id="A0AAW1PBS4"/>
<accession>A0AAW1PBS4</accession>
<evidence type="ECO:0000313" key="3">
    <source>
        <dbReference type="Proteomes" id="UP001465755"/>
    </source>
</evidence>
<evidence type="ECO:0000313" key="2">
    <source>
        <dbReference type="EMBL" id="KAK9805894.1"/>
    </source>
</evidence>
<evidence type="ECO:0000256" key="1">
    <source>
        <dbReference type="SAM" id="MobiDB-lite"/>
    </source>
</evidence>
<gene>
    <name evidence="2" type="ORF">WJX73_002328</name>
</gene>
<dbReference type="EMBL" id="JALJOQ010000040">
    <property type="protein sequence ID" value="KAK9805894.1"/>
    <property type="molecule type" value="Genomic_DNA"/>
</dbReference>
<organism evidence="2 3">
    <name type="scientific">Symbiochloris irregularis</name>
    <dbReference type="NCBI Taxonomy" id="706552"/>
    <lineage>
        <taxon>Eukaryota</taxon>
        <taxon>Viridiplantae</taxon>
        <taxon>Chlorophyta</taxon>
        <taxon>core chlorophytes</taxon>
        <taxon>Trebouxiophyceae</taxon>
        <taxon>Trebouxiales</taxon>
        <taxon>Trebouxiaceae</taxon>
        <taxon>Symbiochloris</taxon>
    </lineage>
</organism>
<feature type="region of interest" description="Disordered" evidence="1">
    <location>
        <begin position="1"/>
        <end position="21"/>
    </location>
</feature>
<sequence>MALLTLSRPALPQAPATSRSRVTICRAQASGEPNTARRAVAASVLTGLAGLFLAGEAEATAKSRMTPAAASGSGYTMTGVKKLGASKDVKRSIRENLLKK</sequence>
<name>A0AAW1PBS4_9CHLO</name>
<comment type="caution">
    <text evidence="2">The sequence shown here is derived from an EMBL/GenBank/DDBJ whole genome shotgun (WGS) entry which is preliminary data.</text>
</comment>
<keyword evidence="3" id="KW-1185">Reference proteome</keyword>
<proteinExistence type="predicted"/>
<dbReference type="Proteomes" id="UP001465755">
    <property type="component" value="Unassembled WGS sequence"/>
</dbReference>